<protein>
    <recommendedName>
        <fullName evidence="4">Condensation domain-containing protein</fullName>
    </recommendedName>
</protein>
<name>A0ABR9RNN0_9ACTN</name>
<evidence type="ECO:0000313" key="3">
    <source>
        <dbReference type="Proteomes" id="UP000756387"/>
    </source>
</evidence>
<dbReference type="EMBL" id="JADCSA010000001">
    <property type="protein sequence ID" value="MBE7323179.1"/>
    <property type="molecule type" value="Genomic_DNA"/>
</dbReference>
<keyword evidence="3" id="KW-1185">Reference proteome</keyword>
<evidence type="ECO:0000256" key="1">
    <source>
        <dbReference type="SAM" id="MobiDB-lite"/>
    </source>
</evidence>
<comment type="caution">
    <text evidence="2">The sequence shown here is derived from an EMBL/GenBank/DDBJ whole genome shotgun (WGS) entry which is preliminary data.</text>
</comment>
<dbReference type="Proteomes" id="UP000756387">
    <property type="component" value="Unassembled WGS sequence"/>
</dbReference>
<evidence type="ECO:0008006" key="4">
    <source>
        <dbReference type="Google" id="ProtNLM"/>
    </source>
</evidence>
<reference evidence="2 3" key="1">
    <citation type="submission" date="2020-10" db="EMBL/GenBank/DDBJ databases">
        <title>Nocardioides sp. isolated from sludge.</title>
        <authorList>
            <person name="Zhang X."/>
        </authorList>
    </citation>
    <scope>NUCLEOTIDE SEQUENCE [LARGE SCALE GENOMIC DNA]</scope>
    <source>
        <strain evidence="2 3">Y6</strain>
    </source>
</reference>
<dbReference type="RefSeq" id="WP_193636514.1">
    <property type="nucleotide sequence ID" value="NZ_JADCSA010000001.1"/>
</dbReference>
<sequence>MTSTRPGVPQAEGPAAPDEVTQEAREAEEALRRAREVVGLYGDPDVTWGISLEARFDTPVDLEGAPERLRRMAADHPHLGVVPVVERVASEAWATSREQSASHDFSDGRLVRVLASDDGRDVFVTAHHGVCDGLGLLSIVTAATGREVRSSARGVGDRTSSQSFLASSLLRLAEALATPPTRFSGCGDAEPGTPERLVQVRETSGRVNGALLCAALNDVHAEWPRRRTSGGRRFLVVMGASRREPGQSAPDRQTAYFRIPLKRGWSVDDVRSAMRAVEPEPAFPETSAKGVGPMITRALKNRLGYTVNVSNLGVVTGEGLVSMAMFPAVNGPQAVGVGLVTTGAGSTISLRTRRDDFNDDEVQRLLDLVVGRLERLRRSAAQ</sequence>
<organism evidence="2 3">
    <name type="scientific">Nocardioides malaquae</name>
    <dbReference type="NCBI Taxonomy" id="2773426"/>
    <lineage>
        <taxon>Bacteria</taxon>
        <taxon>Bacillati</taxon>
        <taxon>Actinomycetota</taxon>
        <taxon>Actinomycetes</taxon>
        <taxon>Propionibacteriales</taxon>
        <taxon>Nocardioidaceae</taxon>
        <taxon>Nocardioides</taxon>
    </lineage>
</organism>
<feature type="region of interest" description="Disordered" evidence="1">
    <location>
        <begin position="1"/>
        <end position="21"/>
    </location>
</feature>
<proteinExistence type="predicted"/>
<evidence type="ECO:0000313" key="2">
    <source>
        <dbReference type="EMBL" id="MBE7323179.1"/>
    </source>
</evidence>
<gene>
    <name evidence="2" type="ORF">IEQ44_00750</name>
</gene>
<accession>A0ABR9RNN0</accession>